<protein>
    <submittedName>
        <fullName evidence="1">Uncharacterized protein</fullName>
    </submittedName>
</protein>
<evidence type="ECO:0000313" key="1">
    <source>
        <dbReference type="EMBL" id="KAK1401413.1"/>
    </source>
</evidence>
<reference evidence="1" key="1">
    <citation type="submission" date="2023-02" db="EMBL/GenBank/DDBJ databases">
        <title>Genome of toxic invasive species Heracleum sosnowskyi carries increased number of genes despite the absence of recent whole-genome duplications.</title>
        <authorList>
            <person name="Schelkunov M."/>
            <person name="Shtratnikova V."/>
            <person name="Makarenko M."/>
            <person name="Klepikova A."/>
            <person name="Omelchenko D."/>
            <person name="Novikova G."/>
            <person name="Obukhova E."/>
            <person name="Bogdanov V."/>
            <person name="Penin A."/>
            <person name="Logacheva M."/>
        </authorList>
    </citation>
    <scope>NUCLEOTIDE SEQUENCE</scope>
    <source>
        <strain evidence="1">Hsosn_3</strain>
        <tissue evidence="1">Leaf</tissue>
    </source>
</reference>
<comment type="caution">
    <text evidence="1">The sequence shown here is derived from an EMBL/GenBank/DDBJ whole genome shotgun (WGS) entry which is preliminary data.</text>
</comment>
<reference evidence="1" key="2">
    <citation type="submission" date="2023-05" db="EMBL/GenBank/DDBJ databases">
        <authorList>
            <person name="Schelkunov M.I."/>
        </authorList>
    </citation>
    <scope>NUCLEOTIDE SEQUENCE</scope>
    <source>
        <strain evidence="1">Hsosn_3</strain>
        <tissue evidence="1">Leaf</tissue>
    </source>
</reference>
<proteinExistence type="predicted"/>
<dbReference type="Proteomes" id="UP001237642">
    <property type="component" value="Unassembled WGS sequence"/>
</dbReference>
<organism evidence="1 2">
    <name type="scientific">Heracleum sosnowskyi</name>
    <dbReference type="NCBI Taxonomy" id="360622"/>
    <lineage>
        <taxon>Eukaryota</taxon>
        <taxon>Viridiplantae</taxon>
        <taxon>Streptophyta</taxon>
        <taxon>Embryophyta</taxon>
        <taxon>Tracheophyta</taxon>
        <taxon>Spermatophyta</taxon>
        <taxon>Magnoliopsida</taxon>
        <taxon>eudicotyledons</taxon>
        <taxon>Gunneridae</taxon>
        <taxon>Pentapetalae</taxon>
        <taxon>asterids</taxon>
        <taxon>campanulids</taxon>
        <taxon>Apiales</taxon>
        <taxon>Apiaceae</taxon>
        <taxon>Apioideae</taxon>
        <taxon>apioid superclade</taxon>
        <taxon>Tordylieae</taxon>
        <taxon>Tordyliinae</taxon>
        <taxon>Heracleum</taxon>
    </lineage>
</organism>
<evidence type="ECO:0000313" key="2">
    <source>
        <dbReference type="Proteomes" id="UP001237642"/>
    </source>
</evidence>
<accession>A0AAD8JE41</accession>
<dbReference type="EMBL" id="JAUIZM010000001">
    <property type="protein sequence ID" value="KAK1401413.1"/>
    <property type="molecule type" value="Genomic_DNA"/>
</dbReference>
<name>A0AAD8JE41_9APIA</name>
<sequence>MFLFDLGAFQEVLLLDNEISFNEAIIDERDQGIQEIQDQIGESFGDISYLDYKMESWPGNRDGLANVLSRLPTKAFLATCQSSTDPEIKFISDTETVDVKAAGKICGCT</sequence>
<keyword evidence="2" id="KW-1185">Reference proteome</keyword>
<gene>
    <name evidence="1" type="ORF">POM88_001018</name>
</gene>
<dbReference type="AlphaFoldDB" id="A0AAD8JE41"/>